<evidence type="ECO:0000313" key="1">
    <source>
        <dbReference type="EMBL" id="KAG1792345.1"/>
    </source>
</evidence>
<comment type="caution">
    <text evidence="1">The sequence shown here is derived from an EMBL/GenBank/DDBJ whole genome shotgun (WGS) entry which is preliminary data.</text>
</comment>
<evidence type="ECO:0000313" key="2">
    <source>
        <dbReference type="Proteomes" id="UP000719766"/>
    </source>
</evidence>
<dbReference type="RefSeq" id="XP_041158982.1">
    <property type="nucleotide sequence ID" value="XM_041310973.1"/>
</dbReference>
<protein>
    <submittedName>
        <fullName evidence="1">Uncharacterized protein</fullName>
    </submittedName>
</protein>
<dbReference type="Proteomes" id="UP000719766">
    <property type="component" value="Unassembled WGS sequence"/>
</dbReference>
<accession>A0A9P7DFQ7</accession>
<sequence length="191" mass="20858">MTLQLLAGLLEETTSRSQHKPSRKGIGACTSLLALSKTTPPLTKEGAENAHSVSPTFFPQSSTEPHDTVLGAFIARSLRLVSAPPWQHASMHINVLEQVRVNKGNSISLRTTKSAGMVWKKTSWTLSQPLDTRRSRNKCSHLSRTSVTSATALSIKFNSMIVAMNAYHSRTKRFIIPSACRQLSQSGTTGK</sequence>
<organism evidence="1 2">
    <name type="scientific">Suillus plorans</name>
    <dbReference type="NCBI Taxonomy" id="116603"/>
    <lineage>
        <taxon>Eukaryota</taxon>
        <taxon>Fungi</taxon>
        <taxon>Dikarya</taxon>
        <taxon>Basidiomycota</taxon>
        <taxon>Agaricomycotina</taxon>
        <taxon>Agaricomycetes</taxon>
        <taxon>Agaricomycetidae</taxon>
        <taxon>Boletales</taxon>
        <taxon>Suillineae</taxon>
        <taxon>Suillaceae</taxon>
        <taxon>Suillus</taxon>
    </lineage>
</organism>
<reference evidence="1" key="1">
    <citation type="journal article" date="2020" name="New Phytol.">
        <title>Comparative genomics reveals dynamic genome evolution in host specialist ectomycorrhizal fungi.</title>
        <authorList>
            <person name="Lofgren L.A."/>
            <person name="Nguyen N.H."/>
            <person name="Vilgalys R."/>
            <person name="Ruytinx J."/>
            <person name="Liao H.L."/>
            <person name="Branco S."/>
            <person name="Kuo A."/>
            <person name="LaButti K."/>
            <person name="Lipzen A."/>
            <person name="Andreopoulos W."/>
            <person name="Pangilinan J."/>
            <person name="Riley R."/>
            <person name="Hundley H."/>
            <person name="Na H."/>
            <person name="Barry K."/>
            <person name="Grigoriev I.V."/>
            <person name="Stajich J.E."/>
            <person name="Kennedy P.G."/>
        </authorList>
    </citation>
    <scope>NUCLEOTIDE SEQUENCE</scope>
    <source>
        <strain evidence="1">S12</strain>
    </source>
</reference>
<dbReference type="OrthoDB" id="10498265at2759"/>
<dbReference type="AlphaFoldDB" id="A0A9P7DFQ7"/>
<keyword evidence="2" id="KW-1185">Reference proteome</keyword>
<name>A0A9P7DFQ7_9AGAM</name>
<dbReference type="GeneID" id="64604737"/>
<dbReference type="EMBL" id="JABBWE010000037">
    <property type="protein sequence ID" value="KAG1792345.1"/>
    <property type="molecule type" value="Genomic_DNA"/>
</dbReference>
<proteinExistence type="predicted"/>
<gene>
    <name evidence="1" type="ORF">HD556DRAFT_567502</name>
</gene>